<evidence type="ECO:0000313" key="2">
    <source>
        <dbReference type="Proteomes" id="UP000218689"/>
    </source>
</evidence>
<dbReference type="AlphaFoldDB" id="A0A224XB06"/>
<proteinExistence type="predicted"/>
<dbReference type="Proteomes" id="UP000218689">
    <property type="component" value="Unassembled WGS sequence"/>
</dbReference>
<keyword evidence="2" id="KW-1185">Reference proteome</keyword>
<evidence type="ECO:0000313" key="1">
    <source>
        <dbReference type="EMBL" id="GAX46843.1"/>
    </source>
</evidence>
<comment type="caution">
    <text evidence="1">The sequence shown here is derived from an EMBL/GenBank/DDBJ whole genome shotgun (WGS) entry which is preliminary data.</text>
</comment>
<protein>
    <submittedName>
        <fullName evidence="1">Uncharacterized protein</fullName>
    </submittedName>
</protein>
<reference evidence="2" key="1">
    <citation type="submission" date="2017-08" db="EMBL/GenBank/DDBJ databases">
        <title>Draft genome sequence of Lactococcus sp. strain Rs-Y01, isolated from the gut of the lower termite Reticulitermes speratus.</title>
        <authorList>
            <person name="Ohkuma M."/>
            <person name="Yuki M."/>
        </authorList>
    </citation>
    <scope>NUCLEOTIDE SEQUENCE [LARGE SCALE GENOMIC DNA]</scope>
    <source>
        <strain evidence="2">Rs-Y01</strain>
    </source>
</reference>
<dbReference type="RefSeq" id="WP_040525582.1">
    <property type="nucleotide sequence ID" value="NZ_BEDT01000001.1"/>
</dbReference>
<dbReference type="EMBL" id="BEDT01000001">
    <property type="protein sequence ID" value="GAX46843.1"/>
    <property type="molecule type" value="Genomic_DNA"/>
</dbReference>
<sequence>MTSIVRTSKGQCPRCLSTDLEYYDSFGDYDKFDQYLSNCLNCGAKVTEYYKKVYTNSVATFKEEDDERY</sequence>
<dbReference type="OrthoDB" id="9843797at2"/>
<organism evidence="1 2">
    <name type="scientific">Pseudolactococcus reticulitermitis</name>
    <dbReference type="NCBI Taxonomy" id="2025039"/>
    <lineage>
        <taxon>Bacteria</taxon>
        <taxon>Bacillati</taxon>
        <taxon>Bacillota</taxon>
        <taxon>Bacilli</taxon>
        <taxon>Lactobacillales</taxon>
        <taxon>Streptococcaceae</taxon>
        <taxon>Pseudolactococcus</taxon>
    </lineage>
</organism>
<accession>A0A224XB06</accession>
<gene>
    <name evidence="1" type="ORF">RsY01_423</name>
</gene>
<name>A0A224XB06_9LACT</name>